<keyword evidence="2" id="KW-1185">Reference proteome</keyword>
<proteinExistence type="predicted"/>
<evidence type="ECO:0000313" key="1">
    <source>
        <dbReference type="EMBL" id="KAJ1352932.1"/>
    </source>
</evidence>
<dbReference type="AlphaFoldDB" id="A0AAD5QJM0"/>
<dbReference type="Proteomes" id="UP001196413">
    <property type="component" value="Unassembled WGS sequence"/>
</dbReference>
<gene>
    <name evidence="1" type="ORF">KIN20_009446</name>
</gene>
<organism evidence="1 2">
    <name type="scientific">Parelaphostrongylus tenuis</name>
    <name type="common">Meningeal worm</name>
    <dbReference type="NCBI Taxonomy" id="148309"/>
    <lineage>
        <taxon>Eukaryota</taxon>
        <taxon>Metazoa</taxon>
        <taxon>Ecdysozoa</taxon>
        <taxon>Nematoda</taxon>
        <taxon>Chromadorea</taxon>
        <taxon>Rhabditida</taxon>
        <taxon>Rhabditina</taxon>
        <taxon>Rhabditomorpha</taxon>
        <taxon>Strongyloidea</taxon>
        <taxon>Metastrongylidae</taxon>
        <taxon>Parelaphostrongylus</taxon>
    </lineage>
</organism>
<protein>
    <submittedName>
        <fullName evidence="1">Uncharacterized protein</fullName>
    </submittedName>
</protein>
<accession>A0AAD5QJM0</accession>
<evidence type="ECO:0000313" key="2">
    <source>
        <dbReference type="Proteomes" id="UP001196413"/>
    </source>
</evidence>
<sequence length="78" mass="8364">MTMQTCGSHLCVVDKTPLATSAPHNVSEVSWKGSTGLAFPAEFGKFLDAAKVRKANNRVKVLAGSYANGWPYCGNFVE</sequence>
<name>A0AAD5QJM0_PARTN</name>
<dbReference type="EMBL" id="JAHQIW010001571">
    <property type="protein sequence ID" value="KAJ1352932.1"/>
    <property type="molecule type" value="Genomic_DNA"/>
</dbReference>
<comment type="caution">
    <text evidence="1">The sequence shown here is derived from an EMBL/GenBank/DDBJ whole genome shotgun (WGS) entry which is preliminary data.</text>
</comment>
<reference evidence="1" key="1">
    <citation type="submission" date="2021-06" db="EMBL/GenBank/DDBJ databases">
        <title>Parelaphostrongylus tenuis whole genome reference sequence.</title>
        <authorList>
            <person name="Garwood T.J."/>
            <person name="Larsen P.A."/>
            <person name="Fountain-Jones N.M."/>
            <person name="Garbe J.R."/>
            <person name="Macchietto M.G."/>
            <person name="Kania S.A."/>
            <person name="Gerhold R.W."/>
            <person name="Richards J.E."/>
            <person name="Wolf T.M."/>
        </authorList>
    </citation>
    <scope>NUCLEOTIDE SEQUENCE</scope>
    <source>
        <strain evidence="1">MNPRO001-30</strain>
        <tissue evidence="1">Meninges</tissue>
    </source>
</reference>